<comment type="caution">
    <text evidence="6">The sequence shown here is derived from an EMBL/GenBank/DDBJ whole genome shotgun (WGS) entry which is preliminary data.</text>
</comment>
<dbReference type="AlphaFoldDB" id="A0A5B2Z802"/>
<dbReference type="NCBIfam" id="TIGR04409">
    <property type="entry name" value="LptC_YrbK"/>
    <property type="match status" value="1"/>
</dbReference>
<dbReference type="GO" id="GO:0017089">
    <property type="term" value="F:glycolipid transfer activity"/>
    <property type="evidence" value="ECO:0007669"/>
    <property type="project" value="TreeGrafter"/>
</dbReference>
<dbReference type="Gene3D" id="2.60.450.10">
    <property type="entry name" value="Lipopolysaccharide (LPS) transport protein A like domain"/>
    <property type="match status" value="1"/>
</dbReference>
<evidence type="ECO:0000256" key="3">
    <source>
        <dbReference type="ARBA" id="ARBA00022692"/>
    </source>
</evidence>
<keyword evidence="2" id="KW-0997">Cell inner membrane</keyword>
<dbReference type="InterPro" id="IPR052363">
    <property type="entry name" value="LPS_export_LptC"/>
</dbReference>
<dbReference type="PANTHER" id="PTHR37481">
    <property type="entry name" value="LIPOPOLYSACCHARIDE EXPORT SYSTEM PROTEIN LPTC"/>
    <property type="match status" value="1"/>
</dbReference>
<dbReference type="RefSeq" id="WP_149860367.1">
    <property type="nucleotide sequence ID" value="NZ_VUOD01000004.1"/>
</dbReference>
<evidence type="ECO:0000256" key="5">
    <source>
        <dbReference type="ARBA" id="ARBA00023136"/>
    </source>
</evidence>
<dbReference type="InterPro" id="IPR026265">
    <property type="entry name" value="LptC"/>
</dbReference>
<dbReference type="Pfam" id="PF06835">
    <property type="entry name" value="LptC"/>
    <property type="match status" value="1"/>
</dbReference>
<keyword evidence="7" id="KW-1185">Reference proteome</keyword>
<evidence type="ECO:0000313" key="7">
    <source>
        <dbReference type="Proteomes" id="UP000322165"/>
    </source>
</evidence>
<reference evidence="6 7" key="2">
    <citation type="submission" date="2019-09" db="EMBL/GenBank/DDBJ databases">
        <authorList>
            <person name="Mazur A."/>
        </authorList>
    </citation>
    <scope>NUCLEOTIDE SEQUENCE [LARGE SCALE GENOMIC DNA]</scope>
    <source>
        <strain evidence="6 7">3729k</strain>
    </source>
</reference>
<name>A0A5B2Z802_9GAMM</name>
<evidence type="ECO:0000256" key="2">
    <source>
        <dbReference type="ARBA" id="ARBA00022519"/>
    </source>
</evidence>
<gene>
    <name evidence="6" type="primary">lptC</name>
    <name evidence="6" type="ORF">F0415_06325</name>
</gene>
<evidence type="ECO:0000313" key="6">
    <source>
        <dbReference type="EMBL" id="KAA2284868.1"/>
    </source>
</evidence>
<keyword evidence="1" id="KW-1003">Cell membrane</keyword>
<keyword evidence="3" id="KW-0812">Transmembrane</keyword>
<dbReference type="EMBL" id="VUOD01000004">
    <property type="protein sequence ID" value="KAA2284868.1"/>
    <property type="molecule type" value="Genomic_DNA"/>
</dbReference>
<dbReference type="PANTHER" id="PTHR37481:SF1">
    <property type="entry name" value="LIPOPOLYSACCHARIDE EXPORT SYSTEM PROTEIN LPTC"/>
    <property type="match status" value="1"/>
</dbReference>
<protein>
    <submittedName>
        <fullName evidence="6">LPS export ABC transporter periplasmic protein LptC</fullName>
    </submittedName>
</protein>
<evidence type="ECO:0000256" key="1">
    <source>
        <dbReference type="ARBA" id="ARBA00022475"/>
    </source>
</evidence>
<accession>A0A5B2Z802</accession>
<dbReference type="GO" id="GO:0005886">
    <property type="term" value="C:plasma membrane"/>
    <property type="evidence" value="ECO:0007669"/>
    <property type="project" value="InterPro"/>
</dbReference>
<keyword evidence="5" id="KW-0472">Membrane</keyword>
<reference evidence="6 7" key="1">
    <citation type="submission" date="2019-09" db="EMBL/GenBank/DDBJ databases">
        <title>Arenimonas chukotkensis sp. nov., a bacterium isolated from Chukotka hot spring, Arctic region, Russia.</title>
        <authorList>
            <person name="Zayulina K.S."/>
            <person name="Prokofeva M.I."/>
            <person name="Elcheninov A.G."/>
            <person name="Novikov A."/>
            <person name="Kochetkova T.V."/>
            <person name="Kublanov I.V."/>
        </authorList>
    </citation>
    <scope>NUCLEOTIDE SEQUENCE [LARGE SCALE GENOMIC DNA]</scope>
    <source>
        <strain evidence="6 7">3729k</strain>
    </source>
</reference>
<keyword evidence="4" id="KW-1133">Transmembrane helix</keyword>
<evidence type="ECO:0000256" key="4">
    <source>
        <dbReference type="ARBA" id="ARBA00022989"/>
    </source>
</evidence>
<sequence length="186" mass="20784">MNRTRLNIFLGLSAVVLVSVVAWRLALRDERPPPPGDRSEYVLRDYELIALDELGEESFTVTGPHLYREPGARSLLLEQPVFGFPGENGRWTARSTTAWVSPGGDELQLRQDVTMVGPPGDSGLRTRFETGLLSVFPDREQASSEDRVTVSQGDSILRGTGLRVDMRAKRFQLLNDVEGRYAPSRR</sequence>
<dbReference type="Proteomes" id="UP000322165">
    <property type="component" value="Unassembled WGS sequence"/>
</dbReference>
<proteinExistence type="predicted"/>
<dbReference type="GO" id="GO:0030288">
    <property type="term" value="C:outer membrane-bounded periplasmic space"/>
    <property type="evidence" value="ECO:0007669"/>
    <property type="project" value="TreeGrafter"/>
</dbReference>
<dbReference type="GO" id="GO:0015221">
    <property type="term" value="F:lipopolysaccharide transmembrane transporter activity"/>
    <property type="evidence" value="ECO:0007669"/>
    <property type="project" value="InterPro"/>
</dbReference>
<organism evidence="6 7">
    <name type="scientific">Arenimonas fontis</name>
    <dbReference type="NCBI Taxonomy" id="2608255"/>
    <lineage>
        <taxon>Bacteria</taxon>
        <taxon>Pseudomonadati</taxon>
        <taxon>Pseudomonadota</taxon>
        <taxon>Gammaproteobacteria</taxon>
        <taxon>Lysobacterales</taxon>
        <taxon>Lysobacteraceae</taxon>
        <taxon>Arenimonas</taxon>
    </lineage>
</organism>
<dbReference type="InterPro" id="IPR010664">
    <property type="entry name" value="LipoPS_assembly_LptC-rel"/>
</dbReference>